<dbReference type="Gene3D" id="1.20.1250.20">
    <property type="entry name" value="MFS general substrate transporter like domains"/>
    <property type="match status" value="2"/>
</dbReference>
<dbReference type="RefSeq" id="WP_283206473.1">
    <property type="nucleotide sequence ID" value="NZ_BPQS01000054.1"/>
</dbReference>
<name>A0ABT8AJN3_9HYPH</name>
<feature type="transmembrane region" description="Helical" evidence="2">
    <location>
        <begin position="289"/>
        <end position="305"/>
    </location>
</feature>
<accession>A0ABT8AJN3</accession>
<dbReference type="InterPro" id="IPR036259">
    <property type="entry name" value="MFS_trans_sf"/>
</dbReference>
<feature type="region of interest" description="Disordered" evidence="1">
    <location>
        <begin position="1"/>
        <end position="22"/>
    </location>
</feature>
<sequence length="395" mass="40757">MRRHPLKRHANPSHCSPSGPPSTVGVRFIRPALSGASATLVGVGFARFAYLTLFPAMVTAQWLDGGGAGLLGALNLVGYLIGVSGGRLLAKRISVPRSLDCGMLLTALSFFACSWNGGVFWLAVWRSAAGVSGGVLMSLAGPAVQAIVEPAQRGTAGGIVIAGVGSGIIVTALAIPPLLEWGLPVTWIVLAVCTVGLWAFARPAWPQAQILESSERANVSSAIVLIVAYGVAGAGMVPHMLYLADLAVRGQGHTFSFAGFALLLFGLGALSGTLMAGRAVDRWGGARSIQMWLALQAFAVALVLAPPSFCLLLGAFLGGFGGIGATAVALSRAREIADETAGIIWQYATASFAIFQAVSSLALAFVFAHTGSHNQLFAFGLACSLVAVGMVRWLE</sequence>
<protein>
    <submittedName>
        <fullName evidence="3">YbfB/YjiJ family MFS transporter</fullName>
    </submittedName>
</protein>
<feature type="transmembrane region" description="Helical" evidence="2">
    <location>
        <begin position="311"/>
        <end position="331"/>
    </location>
</feature>
<feature type="transmembrane region" description="Helical" evidence="2">
    <location>
        <begin position="129"/>
        <end position="148"/>
    </location>
</feature>
<reference evidence="4" key="1">
    <citation type="journal article" date="2019" name="Int. J. Syst. Evol. Microbiol.">
        <title>The Global Catalogue of Microorganisms (GCM) 10K type strain sequencing project: providing services to taxonomists for standard genome sequencing and annotation.</title>
        <authorList>
            <consortium name="The Broad Institute Genomics Platform"/>
            <consortium name="The Broad Institute Genome Sequencing Center for Infectious Disease"/>
            <person name="Wu L."/>
            <person name="Ma J."/>
        </authorList>
    </citation>
    <scope>NUCLEOTIDE SEQUENCE [LARGE SCALE GENOMIC DNA]</scope>
    <source>
        <strain evidence="4">CECT 7806</strain>
    </source>
</reference>
<dbReference type="SUPFAM" id="SSF103473">
    <property type="entry name" value="MFS general substrate transporter"/>
    <property type="match status" value="1"/>
</dbReference>
<gene>
    <name evidence="3" type="ORF">QWZ18_04675</name>
</gene>
<dbReference type="PANTHER" id="PTHR23537:SF1">
    <property type="entry name" value="SUGAR TRANSPORTER"/>
    <property type="match status" value="1"/>
</dbReference>
<comment type="caution">
    <text evidence="3">The sequence shown here is derived from an EMBL/GenBank/DDBJ whole genome shotgun (WGS) entry which is preliminary data.</text>
</comment>
<feature type="transmembrane region" description="Helical" evidence="2">
    <location>
        <begin position="102"/>
        <end position="123"/>
    </location>
</feature>
<evidence type="ECO:0000313" key="4">
    <source>
        <dbReference type="Proteomes" id="UP001244297"/>
    </source>
</evidence>
<feature type="transmembrane region" description="Helical" evidence="2">
    <location>
        <begin position="32"/>
        <end position="50"/>
    </location>
</feature>
<feature type="transmembrane region" description="Helical" evidence="2">
    <location>
        <begin position="155"/>
        <end position="175"/>
    </location>
</feature>
<keyword evidence="4" id="KW-1185">Reference proteome</keyword>
<feature type="transmembrane region" description="Helical" evidence="2">
    <location>
        <begin position="255"/>
        <end position="277"/>
    </location>
</feature>
<dbReference type="PANTHER" id="PTHR23537">
    <property type="match status" value="1"/>
</dbReference>
<feature type="transmembrane region" description="Helical" evidence="2">
    <location>
        <begin position="70"/>
        <end position="90"/>
    </location>
</feature>
<evidence type="ECO:0000256" key="2">
    <source>
        <dbReference type="SAM" id="Phobius"/>
    </source>
</evidence>
<feature type="compositionally biased region" description="Basic residues" evidence="1">
    <location>
        <begin position="1"/>
        <end position="11"/>
    </location>
</feature>
<proteinExistence type="predicted"/>
<dbReference type="Pfam" id="PF06779">
    <property type="entry name" value="MFS_4"/>
    <property type="match status" value="1"/>
</dbReference>
<feature type="transmembrane region" description="Helical" evidence="2">
    <location>
        <begin position="222"/>
        <end position="243"/>
    </location>
</feature>
<feature type="transmembrane region" description="Helical" evidence="2">
    <location>
        <begin position="181"/>
        <end position="201"/>
    </location>
</feature>
<evidence type="ECO:0000256" key="1">
    <source>
        <dbReference type="SAM" id="MobiDB-lite"/>
    </source>
</evidence>
<keyword evidence="2" id="KW-0472">Membrane</keyword>
<organism evidence="3 4">
    <name type="scientific">Methylobacterium longum</name>
    <dbReference type="NCBI Taxonomy" id="767694"/>
    <lineage>
        <taxon>Bacteria</taxon>
        <taxon>Pseudomonadati</taxon>
        <taxon>Pseudomonadota</taxon>
        <taxon>Alphaproteobacteria</taxon>
        <taxon>Hyphomicrobiales</taxon>
        <taxon>Methylobacteriaceae</taxon>
        <taxon>Methylobacterium</taxon>
    </lineage>
</organism>
<keyword evidence="2" id="KW-0812">Transmembrane</keyword>
<dbReference type="Proteomes" id="UP001244297">
    <property type="component" value="Unassembled WGS sequence"/>
</dbReference>
<feature type="transmembrane region" description="Helical" evidence="2">
    <location>
        <begin position="343"/>
        <end position="370"/>
    </location>
</feature>
<dbReference type="EMBL" id="JAUFPT010000011">
    <property type="protein sequence ID" value="MDN3569922.1"/>
    <property type="molecule type" value="Genomic_DNA"/>
</dbReference>
<feature type="transmembrane region" description="Helical" evidence="2">
    <location>
        <begin position="376"/>
        <end position="394"/>
    </location>
</feature>
<evidence type="ECO:0000313" key="3">
    <source>
        <dbReference type="EMBL" id="MDN3569922.1"/>
    </source>
</evidence>
<dbReference type="InterPro" id="IPR010645">
    <property type="entry name" value="MFS_4"/>
</dbReference>
<keyword evidence="2" id="KW-1133">Transmembrane helix</keyword>